<proteinExistence type="predicted"/>
<evidence type="ECO:0000256" key="1">
    <source>
        <dbReference type="SAM" id="Phobius"/>
    </source>
</evidence>
<organism evidence="2 3">
    <name type="scientific">Liparis tanakae</name>
    <name type="common">Tanaka's snailfish</name>
    <dbReference type="NCBI Taxonomy" id="230148"/>
    <lineage>
        <taxon>Eukaryota</taxon>
        <taxon>Metazoa</taxon>
        <taxon>Chordata</taxon>
        <taxon>Craniata</taxon>
        <taxon>Vertebrata</taxon>
        <taxon>Euteleostomi</taxon>
        <taxon>Actinopterygii</taxon>
        <taxon>Neopterygii</taxon>
        <taxon>Teleostei</taxon>
        <taxon>Neoteleostei</taxon>
        <taxon>Acanthomorphata</taxon>
        <taxon>Eupercaria</taxon>
        <taxon>Perciformes</taxon>
        <taxon>Cottioidei</taxon>
        <taxon>Cottales</taxon>
        <taxon>Liparidae</taxon>
        <taxon>Liparis</taxon>
    </lineage>
</organism>
<comment type="caution">
    <text evidence="2">The sequence shown here is derived from an EMBL/GenBank/DDBJ whole genome shotgun (WGS) entry which is preliminary data.</text>
</comment>
<feature type="transmembrane region" description="Helical" evidence="1">
    <location>
        <begin position="86"/>
        <end position="103"/>
    </location>
</feature>
<protein>
    <submittedName>
        <fullName evidence="2">Uncharacterized protein</fullName>
    </submittedName>
</protein>
<reference evidence="2 3" key="1">
    <citation type="submission" date="2019-03" db="EMBL/GenBank/DDBJ databases">
        <title>First draft genome of Liparis tanakae, snailfish: a comprehensive survey of snailfish specific genes.</title>
        <authorList>
            <person name="Kim W."/>
            <person name="Song I."/>
            <person name="Jeong J.-H."/>
            <person name="Kim D."/>
            <person name="Kim S."/>
            <person name="Ryu S."/>
            <person name="Song J.Y."/>
            <person name="Lee S.K."/>
        </authorList>
    </citation>
    <scope>NUCLEOTIDE SEQUENCE [LARGE SCALE GENOMIC DNA]</scope>
    <source>
        <tissue evidence="2">Muscle</tissue>
    </source>
</reference>
<feature type="transmembrane region" description="Helical" evidence="1">
    <location>
        <begin position="37"/>
        <end position="65"/>
    </location>
</feature>
<evidence type="ECO:0000313" key="3">
    <source>
        <dbReference type="Proteomes" id="UP000314294"/>
    </source>
</evidence>
<evidence type="ECO:0000313" key="2">
    <source>
        <dbReference type="EMBL" id="TNN64819.1"/>
    </source>
</evidence>
<dbReference type="Proteomes" id="UP000314294">
    <property type="component" value="Unassembled WGS sequence"/>
</dbReference>
<name>A0A4Z2HG31_9TELE</name>
<keyword evidence="1" id="KW-1133">Transmembrane helix</keyword>
<accession>A0A4Z2HG31</accession>
<gene>
    <name evidence="2" type="ORF">EYF80_025014</name>
</gene>
<dbReference type="AlphaFoldDB" id="A0A4Z2HG31"/>
<sequence length="115" mass="11600">MSVASASSVGLSTKVVDGVPLSLDSLSLWCTASSCRLVMAVIAAVSVVGVMVVGGEAVAGSQVVVRTGMVTGMYSDRSSQGEEARSVISSLLIVGITMVWPSSSTMVSLTTPTSL</sequence>
<dbReference type="EMBL" id="SRLO01000246">
    <property type="protein sequence ID" value="TNN64819.1"/>
    <property type="molecule type" value="Genomic_DNA"/>
</dbReference>
<keyword evidence="1" id="KW-0472">Membrane</keyword>
<keyword evidence="3" id="KW-1185">Reference proteome</keyword>
<keyword evidence="1" id="KW-0812">Transmembrane</keyword>